<dbReference type="OrthoDB" id="8523530at2"/>
<protein>
    <submittedName>
        <fullName evidence="1">Uncharacterized protein</fullName>
    </submittedName>
</protein>
<organism evidence="1 2">
    <name type="scientific">Caballeronia novacaledonica</name>
    <dbReference type="NCBI Taxonomy" id="1544861"/>
    <lineage>
        <taxon>Bacteria</taxon>
        <taxon>Pseudomonadati</taxon>
        <taxon>Pseudomonadota</taxon>
        <taxon>Betaproteobacteria</taxon>
        <taxon>Burkholderiales</taxon>
        <taxon>Burkholderiaceae</taxon>
        <taxon>Caballeronia</taxon>
    </lineage>
</organism>
<gene>
    <name evidence="1" type="ORF">NOV72_02027</name>
</gene>
<reference evidence="2" key="1">
    <citation type="submission" date="2018-01" db="EMBL/GenBank/DDBJ databases">
        <authorList>
            <person name="Peeters C."/>
        </authorList>
    </citation>
    <scope>NUCLEOTIDE SEQUENCE [LARGE SCALE GENOMIC DNA]</scope>
</reference>
<dbReference type="Proteomes" id="UP000238169">
    <property type="component" value="Unassembled WGS sequence"/>
</dbReference>
<sequence>MQMSSNVAKRDHQSPKVGTPAWLQCEVKRYLDSGDYDSNFTGWPGDNFVDVAQKATLRLRTSLVEETHRRADGFCSQVMVPDDLHAWARNKLSPMVDGLFPADERSIILDMLARNVVFLTAENIERILKQQMWLSTAWDIANLYLASIGASVLSQDACHIVGLSEETTCYVSMSYFAETDPCADFVVHEAAHVFHNCKRTTLGLNESRRKEYLLNIHYARRETFAYACEAYSRITSMTASTTQRQEALKRHADDFLPPDERVDHGEYLDILGEAVRARNGWQHILKRCAPDKVR</sequence>
<proteinExistence type="predicted"/>
<dbReference type="AlphaFoldDB" id="A0A2U3I3S5"/>
<evidence type="ECO:0000313" key="2">
    <source>
        <dbReference type="Proteomes" id="UP000238169"/>
    </source>
</evidence>
<name>A0A2U3I3S5_9BURK</name>
<evidence type="ECO:0000313" key="1">
    <source>
        <dbReference type="EMBL" id="SPB14796.1"/>
    </source>
</evidence>
<keyword evidence="2" id="KW-1185">Reference proteome</keyword>
<accession>A0A2U3I3S5</accession>
<dbReference type="EMBL" id="OGTP01000005">
    <property type="protein sequence ID" value="SPB14796.1"/>
    <property type="molecule type" value="Genomic_DNA"/>
</dbReference>
<dbReference type="RefSeq" id="WP_106854480.1">
    <property type="nucleotide sequence ID" value="NZ_OGTP01000005.1"/>
</dbReference>